<accession>A0ABT0QZW3</accession>
<dbReference type="Proteomes" id="UP001203761">
    <property type="component" value="Unassembled WGS sequence"/>
</dbReference>
<gene>
    <name evidence="3" type="ORF">Bequi_06720</name>
</gene>
<dbReference type="RefSeq" id="WP_249737174.1">
    <property type="nucleotide sequence ID" value="NZ_JAKNCJ010000002.1"/>
</dbReference>
<dbReference type="InterPro" id="IPR006311">
    <property type="entry name" value="TAT_signal"/>
</dbReference>
<dbReference type="InterPro" id="IPR006059">
    <property type="entry name" value="SBP"/>
</dbReference>
<evidence type="ECO:0000256" key="1">
    <source>
        <dbReference type="ARBA" id="ARBA00008520"/>
    </source>
</evidence>
<comment type="similarity">
    <text evidence="1">Belongs to the bacterial solute-binding protein 1 family.</text>
</comment>
<keyword evidence="2" id="KW-0813">Transport</keyword>
<proteinExistence type="inferred from homology"/>
<name>A0ABT0QZW3_9MICO</name>
<keyword evidence="4" id="KW-1185">Reference proteome</keyword>
<dbReference type="Gene3D" id="3.40.190.10">
    <property type="entry name" value="Periplasmic binding protein-like II"/>
    <property type="match status" value="2"/>
</dbReference>
<dbReference type="PROSITE" id="PS51318">
    <property type="entry name" value="TAT"/>
    <property type="match status" value="1"/>
</dbReference>
<protein>
    <submittedName>
        <fullName evidence="3">ABC transporter substrate-binding protein</fullName>
    </submittedName>
</protein>
<dbReference type="PANTHER" id="PTHR43649:SF29">
    <property type="entry name" value="OSMOPROTECTIVE COMPOUNDS-BINDING PROTEIN GGTB"/>
    <property type="match status" value="1"/>
</dbReference>
<organism evidence="3 4">
    <name type="scientific">Brachybacterium equifaecis</name>
    <dbReference type="NCBI Taxonomy" id="2910770"/>
    <lineage>
        <taxon>Bacteria</taxon>
        <taxon>Bacillati</taxon>
        <taxon>Actinomycetota</taxon>
        <taxon>Actinomycetes</taxon>
        <taxon>Micrococcales</taxon>
        <taxon>Dermabacteraceae</taxon>
        <taxon>Brachybacterium</taxon>
    </lineage>
</organism>
<evidence type="ECO:0000256" key="2">
    <source>
        <dbReference type="ARBA" id="ARBA00022448"/>
    </source>
</evidence>
<reference evidence="3" key="1">
    <citation type="submission" date="2022-02" db="EMBL/GenBank/DDBJ databases">
        <authorList>
            <person name="Lee M."/>
            <person name="Kim S.-J."/>
            <person name="Jung M.-Y."/>
        </authorList>
    </citation>
    <scope>NUCLEOTIDE SEQUENCE</scope>
    <source>
        <strain evidence="3">JHP9</strain>
    </source>
</reference>
<dbReference type="InterPro" id="IPR050490">
    <property type="entry name" value="Bact_solute-bd_prot1"/>
</dbReference>
<sequence length="432" mass="46433">MNASPLDQIPASVRALAPSRRGLMLGGAGVGAAALLAGCGGSSSGGDSKSVTVGSNQSDEIPKKAVAEMMAGFTGGEVKINTIDHATFQQNITNYLQADPDDVFSWFAGYRARYFADQGLVGDLSDVWSKITGMPEAMKAASTDSSGRQIFVPSTYYPWAVFYKPSVFAEHGWSAPTTYDELMALNEQVKAAGMTPFAMADKDGWEAMGTFDILNLRLNGYDFHISLMAGEEAWDGEKVKNVFSAWSDLVPFQQADPLGRTWQEAAQSMLKNESAMYYIGMFVGQQWQESEAPEDLDFFTFPEMDTAIGADVVEAPVDGYMMAAKPKNEAMAKDLLLYISTPEAEAITLKGDPSVIGANDAVDQSGYSALQKKAVELIGSAANLSAFLDRDTRPDFASTVLSPSIQGFLQNPSDIDSILKSIESQKASIFGS</sequence>
<dbReference type="Pfam" id="PF01547">
    <property type="entry name" value="SBP_bac_1"/>
    <property type="match status" value="1"/>
</dbReference>
<dbReference type="SUPFAM" id="SSF53850">
    <property type="entry name" value="Periplasmic binding protein-like II"/>
    <property type="match status" value="1"/>
</dbReference>
<dbReference type="EMBL" id="JAKNCJ010000002">
    <property type="protein sequence ID" value="MCL6423080.1"/>
    <property type="molecule type" value="Genomic_DNA"/>
</dbReference>
<dbReference type="PANTHER" id="PTHR43649">
    <property type="entry name" value="ARABINOSE-BINDING PROTEIN-RELATED"/>
    <property type="match status" value="1"/>
</dbReference>
<evidence type="ECO:0000313" key="3">
    <source>
        <dbReference type="EMBL" id="MCL6423080.1"/>
    </source>
</evidence>
<comment type="caution">
    <text evidence="3">The sequence shown here is derived from an EMBL/GenBank/DDBJ whole genome shotgun (WGS) entry which is preliminary data.</text>
</comment>
<evidence type="ECO:0000313" key="4">
    <source>
        <dbReference type="Proteomes" id="UP001203761"/>
    </source>
</evidence>